<reference evidence="1" key="1">
    <citation type="journal article" date="2020" name="Nature">
        <title>Giant virus diversity and host interactions through global metagenomics.</title>
        <authorList>
            <person name="Schulz F."/>
            <person name="Roux S."/>
            <person name="Paez-Espino D."/>
            <person name="Jungbluth S."/>
            <person name="Walsh D.A."/>
            <person name="Denef V.J."/>
            <person name="McMahon K.D."/>
            <person name="Konstantinidis K.T."/>
            <person name="Eloe-Fadrosh E.A."/>
            <person name="Kyrpides N.C."/>
            <person name="Woyke T."/>
        </authorList>
    </citation>
    <scope>NUCLEOTIDE SEQUENCE</scope>
    <source>
        <strain evidence="1">GVMAG-M-3300009161-36</strain>
    </source>
</reference>
<sequence length="240" mass="26888">MENSDIINTNEQCDSPVYVSSNVNSPVNSPVFVSKETEHESLTQFTEKLILPTLNDDLILSNTSHNNVTNVEEKNVSATTNVTSSSSNAVSVEHVSANTPEIMTETTTEMVTVVIKDFKYCQEEFLKQIKENNLSISAESVMRLLRIAMIIVEQTKESGSNKKDFVIKLLKDVVMNNTSMLTEHKMEALNLITGNIVSDSIDFIIDASRGKFDINKVEKVVEEIAKTCFARCWERISKKN</sequence>
<evidence type="ECO:0000313" key="1">
    <source>
        <dbReference type="EMBL" id="QHT33653.1"/>
    </source>
</evidence>
<protein>
    <submittedName>
        <fullName evidence="1">Uncharacterized protein</fullName>
    </submittedName>
</protein>
<organism evidence="1">
    <name type="scientific">viral metagenome</name>
    <dbReference type="NCBI Taxonomy" id="1070528"/>
    <lineage>
        <taxon>unclassified sequences</taxon>
        <taxon>metagenomes</taxon>
        <taxon>organismal metagenomes</taxon>
    </lineage>
</organism>
<name>A0A6C0EYS0_9ZZZZ</name>
<accession>A0A6C0EYS0</accession>
<dbReference type="EMBL" id="MN738971">
    <property type="protein sequence ID" value="QHT33653.1"/>
    <property type="molecule type" value="Genomic_DNA"/>
</dbReference>
<proteinExistence type="predicted"/>
<dbReference type="AlphaFoldDB" id="A0A6C0EYS0"/>